<name>K1XWN5_9BACT</name>
<dbReference type="Pfam" id="PF00873">
    <property type="entry name" value="ACR_tran"/>
    <property type="match status" value="1"/>
</dbReference>
<comment type="caution">
    <text evidence="2">The sequence shown here is derived from an EMBL/GenBank/DDBJ whole genome shotgun (WGS) entry which is preliminary data.</text>
</comment>
<dbReference type="InterPro" id="IPR027463">
    <property type="entry name" value="AcrB_DN_DC_subdom"/>
</dbReference>
<dbReference type="PRINTS" id="PR00702">
    <property type="entry name" value="ACRIFLAVINRP"/>
</dbReference>
<dbReference type="Gene3D" id="3.30.70.1430">
    <property type="entry name" value="Multidrug efflux transporter AcrB pore domain"/>
    <property type="match status" value="2"/>
</dbReference>
<dbReference type="EMBL" id="AMFJ01036154">
    <property type="protein sequence ID" value="EKD24838.1"/>
    <property type="molecule type" value="Genomic_DNA"/>
</dbReference>
<keyword evidence="1" id="KW-0472">Membrane</keyword>
<feature type="transmembrane region" description="Helical" evidence="1">
    <location>
        <begin position="439"/>
        <end position="462"/>
    </location>
</feature>
<feature type="transmembrane region" description="Helical" evidence="1">
    <location>
        <begin position="929"/>
        <end position="948"/>
    </location>
</feature>
<dbReference type="SUPFAM" id="SSF82714">
    <property type="entry name" value="Multidrug efflux transporter AcrB TolC docking domain, DN and DC subdomains"/>
    <property type="match status" value="1"/>
</dbReference>
<dbReference type="SUPFAM" id="SSF82866">
    <property type="entry name" value="Multidrug efflux transporter AcrB transmembrane domain"/>
    <property type="match status" value="2"/>
</dbReference>
<feature type="transmembrane region" description="Helical" evidence="1">
    <location>
        <begin position="474"/>
        <end position="496"/>
    </location>
</feature>
<feature type="transmembrane region" description="Helical" evidence="1">
    <location>
        <begin position="348"/>
        <end position="379"/>
    </location>
</feature>
<dbReference type="Gene3D" id="3.30.70.1320">
    <property type="entry name" value="Multidrug efflux transporter AcrB pore domain like"/>
    <property type="match status" value="1"/>
</dbReference>
<dbReference type="PANTHER" id="PTHR32063">
    <property type="match status" value="1"/>
</dbReference>
<keyword evidence="1" id="KW-0812">Transmembrane</keyword>
<dbReference type="Gene3D" id="1.20.1640.10">
    <property type="entry name" value="Multidrug efflux transporter AcrB transmembrane domain"/>
    <property type="match status" value="2"/>
</dbReference>
<feature type="transmembrane region" description="Helical" evidence="1">
    <location>
        <begin position="1005"/>
        <end position="1027"/>
    </location>
</feature>
<organism evidence="2">
    <name type="scientific">uncultured bacterium</name>
    <name type="common">gcode 4</name>
    <dbReference type="NCBI Taxonomy" id="1234023"/>
    <lineage>
        <taxon>Bacteria</taxon>
        <taxon>environmental samples</taxon>
    </lineage>
</organism>
<evidence type="ECO:0000256" key="1">
    <source>
        <dbReference type="SAM" id="Phobius"/>
    </source>
</evidence>
<gene>
    <name evidence="2" type="ORF">ACD_80C00147G0012</name>
</gene>
<accession>K1XWN5</accession>
<dbReference type="Gene3D" id="3.30.70.1440">
    <property type="entry name" value="Multidrug efflux transporter AcrB pore domain"/>
    <property type="match status" value="1"/>
</dbReference>
<feature type="transmembrane region" description="Helical" evidence="1">
    <location>
        <begin position="899"/>
        <end position="923"/>
    </location>
</feature>
<dbReference type="Gene3D" id="3.30.2090.10">
    <property type="entry name" value="Multidrug efflux transporter AcrB TolC docking domain, DN and DC subdomains"/>
    <property type="match status" value="2"/>
</dbReference>
<reference evidence="2" key="1">
    <citation type="journal article" date="2012" name="Science">
        <title>Fermentation, hydrogen, and sulfur metabolism in multiple uncultivated bacterial phyla.</title>
        <authorList>
            <person name="Wrighton K.C."/>
            <person name="Thomas B.C."/>
            <person name="Sharon I."/>
            <person name="Miller C.S."/>
            <person name="Castelle C.J."/>
            <person name="VerBerkmoes N.C."/>
            <person name="Wilkins M.J."/>
            <person name="Hettich R.L."/>
            <person name="Lipton M.S."/>
            <person name="Williams K.H."/>
            <person name="Long P.E."/>
            <person name="Banfield J.F."/>
        </authorList>
    </citation>
    <scope>NUCLEOTIDE SEQUENCE [LARGE SCALE GENOMIC DNA]</scope>
</reference>
<feature type="transmembrane region" description="Helical" evidence="1">
    <location>
        <begin position="974"/>
        <end position="993"/>
    </location>
</feature>
<feature type="transmembrane region" description="Helical" evidence="1">
    <location>
        <begin position="534"/>
        <end position="555"/>
    </location>
</feature>
<dbReference type="SUPFAM" id="SSF82693">
    <property type="entry name" value="Multidrug efflux transporter AcrB pore domain, PN1, PN2, PC1 and PC2 subdomains"/>
    <property type="match status" value="2"/>
</dbReference>
<sequence>MIEFLQKNKVAILVMTFFIWIYGVMSILTIPKEAQPSVNIPYYYISFTYLGADPSSIEEQVVIPLEQRVKSVTAVKKITSSCYYNFGTIMVEFEKSKSDIDAMNDLKAVIDQVYPNLPSDVKLPTLKKIAMGDTPVYSFSVAGTLPTQVMYDTLKPLEDQIKSIPWVSDVAIIGKPVKQVKLTFDAQKLTVLDMDFSMIVNQLRGAFVKFPADKKDVAGKLYSFEITNYETNLTWLIQQLQDYDLLNVAGKTIKLRDVATVYIWYKQQDKKSFVITDVNSLDTQNALSFQIKKSPGYSLNTFVDTVKKVISDYAKTTTNLKFIETLSQKESIQRTYGLFMENFRETALLVFCIILLFLGFRSSFLILVSFVIVYLANFIYLKAIGYSFNNIVSFALILVLWIMIDNLIVITQWIVVGLQKYAGNIREAIADSLKNYGKALIFWTSTTIAIFVPLYFWLTWIIGEYIRAMPVTIISNLAISLVVTMIILPVLALFFFKSWQVYVSPPSLSFLERTGHKFANRFHRVNQRRSWSRSIVFIFLLFFVWALSLIPLWIVKFSFMGNIDSNNIWMNLKYAPGISLADNQDYTSKVANATMKYFQTVMSGVVKDISIDLWQWYSLQWAWGAGNNMSSFTIRLVDTTQRNKKSFQIVEQMQKELLTVLKQKYAFLQDASIFTVQAWWGAGKAITFSILGDDYQKINDYIQKILPDIKAIPGVFNVWISIEYTNGKIVYVLDENKAKSLGITSTSSITSLLALKNAGYESNGIKIKEFSDFGTDALSLNAFLSTDMSVEQTKIGKVPLDQIISQKKLLPEINAITRQDGKRNITVQADKTNSAALSDITLAIDKIIEKYPLPDDLQYTSWWDIASQAQSMQDLWSAMLIGLLLMILVLIVQFNNIKYAIVIVSSVFLSIWWTIVILALTWYDMTFPAMIGIFGVMWVWVNQALIHLEDFKYYYQEKWLSVVDSFQQSIAERFIPIFLTKVTTIIWLLILALKDELFWSMAIAFIWWLIISFFITLLYIPSLMNLVSREHYKR</sequence>
<keyword evidence="1" id="KW-1133">Transmembrane helix</keyword>
<feature type="transmembrane region" description="Helical" evidence="1">
    <location>
        <begin position="391"/>
        <end position="418"/>
    </location>
</feature>
<feature type="transmembrane region" description="Helical" evidence="1">
    <location>
        <begin position="12"/>
        <end position="30"/>
    </location>
</feature>
<feature type="transmembrane region" description="Helical" evidence="1">
    <location>
        <begin position="875"/>
        <end position="892"/>
    </location>
</feature>
<dbReference type="InterPro" id="IPR001036">
    <property type="entry name" value="Acrflvin-R"/>
</dbReference>
<dbReference type="PANTHER" id="PTHR32063:SF0">
    <property type="entry name" value="SWARMING MOTILITY PROTEIN SWRC"/>
    <property type="match status" value="1"/>
</dbReference>
<evidence type="ECO:0000313" key="2">
    <source>
        <dbReference type="EMBL" id="EKD24838.1"/>
    </source>
</evidence>
<proteinExistence type="predicted"/>
<dbReference type="AlphaFoldDB" id="K1XWN5"/>
<dbReference type="GO" id="GO:0042910">
    <property type="term" value="F:xenobiotic transmembrane transporter activity"/>
    <property type="evidence" value="ECO:0007669"/>
    <property type="project" value="TreeGrafter"/>
</dbReference>
<protein>
    <submittedName>
        <fullName evidence="2">Acriflavin resistance protein</fullName>
    </submittedName>
</protein>
<dbReference type="GO" id="GO:0005886">
    <property type="term" value="C:plasma membrane"/>
    <property type="evidence" value="ECO:0007669"/>
    <property type="project" value="TreeGrafter"/>
</dbReference>